<dbReference type="STRING" id="1852522.SAMN06295960_3623"/>
<keyword evidence="2 5" id="KW-0238">DNA-binding</keyword>
<dbReference type="GO" id="GO:0003700">
    <property type="term" value="F:DNA-binding transcription factor activity"/>
    <property type="evidence" value="ECO:0007669"/>
    <property type="project" value="InterPro"/>
</dbReference>
<dbReference type="SUPFAM" id="SSF46689">
    <property type="entry name" value="Homeodomain-like"/>
    <property type="match status" value="2"/>
</dbReference>
<dbReference type="Pfam" id="PF12833">
    <property type="entry name" value="HTH_18"/>
    <property type="match status" value="1"/>
</dbReference>
<name>A0A1X7LJJ0_9BACL</name>
<dbReference type="AlphaFoldDB" id="A0A1X7LJJ0"/>
<evidence type="ECO:0000256" key="1">
    <source>
        <dbReference type="ARBA" id="ARBA00023015"/>
    </source>
</evidence>
<dbReference type="PANTHER" id="PTHR43280:SF2">
    <property type="entry name" value="HTH-TYPE TRANSCRIPTIONAL REGULATOR EXSA"/>
    <property type="match status" value="1"/>
</dbReference>
<gene>
    <name evidence="5" type="ORF">SAMN06295960_3623</name>
</gene>
<dbReference type="EMBL" id="FXAZ01000005">
    <property type="protein sequence ID" value="SMG53955.1"/>
    <property type="molecule type" value="Genomic_DNA"/>
</dbReference>
<evidence type="ECO:0000313" key="6">
    <source>
        <dbReference type="Proteomes" id="UP000193834"/>
    </source>
</evidence>
<dbReference type="PROSITE" id="PS00041">
    <property type="entry name" value="HTH_ARAC_FAMILY_1"/>
    <property type="match status" value="1"/>
</dbReference>
<evidence type="ECO:0000313" key="5">
    <source>
        <dbReference type="EMBL" id="SMG53955.1"/>
    </source>
</evidence>
<proteinExistence type="predicted"/>
<dbReference type="InterPro" id="IPR018062">
    <property type="entry name" value="HTH_AraC-typ_CS"/>
</dbReference>
<dbReference type="InterPro" id="IPR009057">
    <property type="entry name" value="Homeodomain-like_sf"/>
</dbReference>
<reference evidence="5 6" key="1">
    <citation type="submission" date="2017-04" db="EMBL/GenBank/DDBJ databases">
        <authorList>
            <person name="Afonso C.L."/>
            <person name="Miller P.J."/>
            <person name="Scott M.A."/>
            <person name="Spackman E."/>
            <person name="Goraichik I."/>
            <person name="Dimitrov K.M."/>
            <person name="Suarez D.L."/>
            <person name="Swayne D.E."/>
        </authorList>
    </citation>
    <scope>NUCLEOTIDE SEQUENCE [LARGE SCALE GENOMIC DNA]</scope>
    <source>
        <strain evidence="5 6">11</strain>
    </source>
</reference>
<keyword evidence="1" id="KW-0805">Transcription regulation</keyword>
<keyword evidence="6" id="KW-1185">Reference proteome</keyword>
<dbReference type="InterPro" id="IPR018060">
    <property type="entry name" value="HTH_AraC"/>
</dbReference>
<sequence length="274" mass="31549">MVQIDIDELDRQLGTSLLQFDDIRYIVQGIRSTGNCPLQMTEGVPYFLFPVHGQGEFIVEGTSNLLAPRVIVHGNGQGMPVLHTASDELHYYLVRYRAFQSCDESSSIAPSCFVLRVGELLTITDILHRLQLGMLESTHRNELKLKALFHTLLVEMMEGVRHFAYTKGSHIAKDAIRFIQKHYMEPIKLHDLALRFDMSDKHFSYLFHKELGISPMNYLIQFRLKEAEKLLKQPHATVREVARMVGYSDPYFFSKLYKKHKGLSPNQVKRGVQL</sequence>
<dbReference type="RefSeq" id="WP_170936441.1">
    <property type="nucleotide sequence ID" value="NZ_FXAZ01000005.1"/>
</dbReference>
<protein>
    <submittedName>
        <fullName evidence="5">AraC-type DNA-binding protein</fullName>
    </submittedName>
</protein>
<keyword evidence="3" id="KW-0804">Transcription</keyword>
<evidence type="ECO:0000256" key="3">
    <source>
        <dbReference type="ARBA" id="ARBA00023163"/>
    </source>
</evidence>
<evidence type="ECO:0000259" key="4">
    <source>
        <dbReference type="PROSITE" id="PS01124"/>
    </source>
</evidence>
<dbReference type="PANTHER" id="PTHR43280">
    <property type="entry name" value="ARAC-FAMILY TRANSCRIPTIONAL REGULATOR"/>
    <property type="match status" value="1"/>
</dbReference>
<dbReference type="Proteomes" id="UP000193834">
    <property type="component" value="Unassembled WGS sequence"/>
</dbReference>
<dbReference type="Gene3D" id="1.10.10.60">
    <property type="entry name" value="Homeodomain-like"/>
    <property type="match status" value="2"/>
</dbReference>
<organism evidence="5 6">
    <name type="scientific">Paenibacillus aquistagni</name>
    <dbReference type="NCBI Taxonomy" id="1852522"/>
    <lineage>
        <taxon>Bacteria</taxon>
        <taxon>Bacillati</taxon>
        <taxon>Bacillota</taxon>
        <taxon>Bacilli</taxon>
        <taxon>Bacillales</taxon>
        <taxon>Paenibacillaceae</taxon>
        <taxon>Paenibacillus</taxon>
    </lineage>
</organism>
<evidence type="ECO:0000256" key="2">
    <source>
        <dbReference type="ARBA" id="ARBA00023125"/>
    </source>
</evidence>
<dbReference type="PROSITE" id="PS01124">
    <property type="entry name" value="HTH_ARAC_FAMILY_2"/>
    <property type="match status" value="1"/>
</dbReference>
<accession>A0A1X7LJJ0</accession>
<dbReference type="GO" id="GO:0043565">
    <property type="term" value="F:sequence-specific DNA binding"/>
    <property type="evidence" value="ECO:0007669"/>
    <property type="project" value="InterPro"/>
</dbReference>
<dbReference type="SMART" id="SM00342">
    <property type="entry name" value="HTH_ARAC"/>
    <property type="match status" value="1"/>
</dbReference>
<feature type="domain" description="HTH araC/xylS-type" evidence="4">
    <location>
        <begin position="173"/>
        <end position="271"/>
    </location>
</feature>